<evidence type="ECO:0000313" key="2">
    <source>
        <dbReference type="EMBL" id="OFV70808.1"/>
    </source>
</evidence>
<evidence type="ECO:0000313" key="3">
    <source>
        <dbReference type="Proteomes" id="UP000176244"/>
    </source>
</evidence>
<proteinExistence type="predicted"/>
<dbReference type="InterPro" id="IPR029058">
    <property type="entry name" value="AB_hydrolase_fold"/>
</dbReference>
<comment type="caution">
    <text evidence="2">The sequence shown here is derived from an EMBL/GenBank/DDBJ whole genome shotgun (WGS) entry which is preliminary data.</text>
</comment>
<dbReference type="GO" id="GO:0004742">
    <property type="term" value="F:dihydrolipoyllysine-residue acetyltransferase activity"/>
    <property type="evidence" value="ECO:0007669"/>
    <property type="project" value="UniProtKB-EC"/>
</dbReference>
<protein>
    <submittedName>
        <fullName evidence="2">Dihydrolipoyllysine-residue acetyltransferase component of acetoin cleaving system</fullName>
        <ecNumber evidence="2">2.3.1.12</ecNumber>
    </submittedName>
</protein>
<dbReference type="STRING" id="52694.ACWI_13940"/>
<organism evidence="2 3">
    <name type="scientific">Acetobacterium wieringae</name>
    <dbReference type="NCBI Taxonomy" id="52694"/>
    <lineage>
        <taxon>Bacteria</taxon>
        <taxon>Bacillati</taxon>
        <taxon>Bacillota</taxon>
        <taxon>Clostridia</taxon>
        <taxon>Eubacteriales</taxon>
        <taxon>Eubacteriaceae</taxon>
        <taxon>Acetobacterium</taxon>
    </lineage>
</organism>
<dbReference type="Pfam" id="PF00561">
    <property type="entry name" value="Abhydrolase_1"/>
    <property type="match status" value="1"/>
</dbReference>
<dbReference type="PANTHER" id="PTHR43798">
    <property type="entry name" value="MONOACYLGLYCEROL LIPASE"/>
    <property type="match status" value="1"/>
</dbReference>
<dbReference type="EC" id="2.3.1.12" evidence="2"/>
<evidence type="ECO:0000259" key="1">
    <source>
        <dbReference type="Pfam" id="PF00561"/>
    </source>
</evidence>
<dbReference type="Gene3D" id="3.40.50.1820">
    <property type="entry name" value="alpha/beta hydrolase"/>
    <property type="match status" value="1"/>
</dbReference>
<sequence length="358" mass="39831">MKIKKMQLALIVLVFVVIGIAVALGYFFYSNLHPNDDRYLKQTLAAGFTEQTVTLDSGSVINYGEGPDNGLALLLIHGQGVSWEDYAAVLPKLSKNYHVFAVDCFGHGQSSHDPALYSCAVNGQALIWFMDHVIGEKCFVSGHSSGGILAAWLGANAPTRVSGLVLEDPPLFSVTPAEMQEGAGCFAWKDTFMTIHSFLNQTEETDFVVYYFKNGYMTSLFGGLKERVVLAVETFRQEHPDQGPRIFWIPYSWMRLMNTIDHYDLAFGEAFYDGSWMHGIDQETLLKAIPSPTIYLKAETNYGQDGVLYAANSDADAEKVQACLSNCETMTIKSGHDIHYEHPDFFISALKKLQDKTK</sequence>
<keyword evidence="2" id="KW-0808">Transferase</keyword>
<dbReference type="PANTHER" id="PTHR43798:SF33">
    <property type="entry name" value="HYDROLASE, PUTATIVE (AFU_ORTHOLOGUE AFUA_2G14860)-RELATED"/>
    <property type="match status" value="1"/>
</dbReference>
<dbReference type="AlphaFoldDB" id="A0A1F2PHJ7"/>
<keyword evidence="2" id="KW-0012">Acyltransferase</keyword>
<dbReference type="Proteomes" id="UP000176244">
    <property type="component" value="Unassembled WGS sequence"/>
</dbReference>
<name>A0A1F2PHJ7_9FIRM</name>
<dbReference type="EMBL" id="LKEU01000027">
    <property type="protein sequence ID" value="OFV70808.1"/>
    <property type="molecule type" value="Genomic_DNA"/>
</dbReference>
<dbReference type="RefSeq" id="WP_242871589.1">
    <property type="nucleotide sequence ID" value="NZ_LKEU01000027.1"/>
</dbReference>
<gene>
    <name evidence="2" type="primary">acoC</name>
    <name evidence="2" type="ORF">ACWI_13940</name>
</gene>
<accession>A0A1F2PHJ7</accession>
<dbReference type="SUPFAM" id="SSF53474">
    <property type="entry name" value="alpha/beta-Hydrolases"/>
    <property type="match status" value="1"/>
</dbReference>
<dbReference type="InterPro" id="IPR000073">
    <property type="entry name" value="AB_hydrolase_1"/>
</dbReference>
<dbReference type="GO" id="GO:0016020">
    <property type="term" value="C:membrane"/>
    <property type="evidence" value="ECO:0007669"/>
    <property type="project" value="TreeGrafter"/>
</dbReference>
<reference evidence="2 3" key="1">
    <citation type="submission" date="2015-09" db="EMBL/GenBank/DDBJ databases">
        <title>Genome sequence of Acetobacterium wieringae DSM 1911.</title>
        <authorList>
            <person name="Poehlein A."/>
            <person name="Bengelsdorf F.R."/>
            <person name="Schiel-Bengelsdorf B."/>
            <person name="Duerre P."/>
            <person name="Daniel R."/>
        </authorList>
    </citation>
    <scope>NUCLEOTIDE SEQUENCE [LARGE SCALE GENOMIC DNA]</scope>
    <source>
        <strain evidence="2 3">DSM 1911</strain>
    </source>
</reference>
<feature type="domain" description="AB hydrolase-1" evidence="1">
    <location>
        <begin position="72"/>
        <end position="193"/>
    </location>
</feature>
<dbReference type="InterPro" id="IPR050266">
    <property type="entry name" value="AB_hydrolase_sf"/>
</dbReference>